<sequence length="53" mass="5949">SECLLSVDFGDCTDSKTKYYYNKDKNHCEAFSYRGCGGNANKFDSLTECESTC</sequence>
<dbReference type="GO" id="GO:0005615">
    <property type="term" value="C:extracellular space"/>
    <property type="evidence" value="ECO:0007669"/>
    <property type="project" value="TreeGrafter"/>
</dbReference>
<evidence type="ECO:0000313" key="4">
    <source>
        <dbReference type="Proteomes" id="UP000030746"/>
    </source>
</evidence>
<dbReference type="InterPro" id="IPR020901">
    <property type="entry name" value="Prtase_inh_Kunz-CS"/>
</dbReference>
<dbReference type="PROSITE" id="PS50279">
    <property type="entry name" value="BPTI_KUNITZ_2"/>
    <property type="match status" value="1"/>
</dbReference>
<feature type="non-terminal residue" evidence="3">
    <location>
        <position position="1"/>
    </location>
</feature>
<feature type="domain" description="BPTI/Kunitz inhibitor" evidence="2">
    <location>
        <begin position="3"/>
        <end position="53"/>
    </location>
</feature>
<dbReference type="Pfam" id="PF00014">
    <property type="entry name" value="Kunitz_BPTI"/>
    <property type="match status" value="1"/>
</dbReference>
<accession>V3ZEK2</accession>
<feature type="non-terminal residue" evidence="3">
    <location>
        <position position="53"/>
    </location>
</feature>
<dbReference type="CDD" id="cd00109">
    <property type="entry name" value="Kunitz-type"/>
    <property type="match status" value="1"/>
</dbReference>
<proteinExistence type="predicted"/>
<evidence type="ECO:0000256" key="1">
    <source>
        <dbReference type="ARBA" id="ARBA00023157"/>
    </source>
</evidence>
<dbReference type="KEGG" id="lgi:LOTGIDRAFT_124792"/>
<dbReference type="OMA" id="CEDYVVK"/>
<dbReference type="InterPro" id="IPR036880">
    <property type="entry name" value="Kunitz_BPTI_sf"/>
</dbReference>
<evidence type="ECO:0000259" key="2">
    <source>
        <dbReference type="PROSITE" id="PS50279"/>
    </source>
</evidence>
<dbReference type="PRINTS" id="PR00759">
    <property type="entry name" value="BASICPTASE"/>
</dbReference>
<evidence type="ECO:0000313" key="3">
    <source>
        <dbReference type="EMBL" id="ESO89573.1"/>
    </source>
</evidence>
<protein>
    <recommendedName>
        <fullName evidence="2">BPTI/Kunitz inhibitor domain-containing protein</fullName>
    </recommendedName>
</protein>
<dbReference type="SUPFAM" id="SSF57362">
    <property type="entry name" value="BPTI-like"/>
    <property type="match status" value="1"/>
</dbReference>
<dbReference type="Gene3D" id="4.10.410.10">
    <property type="entry name" value="Pancreatic trypsin inhibitor Kunitz domain"/>
    <property type="match status" value="1"/>
</dbReference>
<dbReference type="GO" id="GO:0004867">
    <property type="term" value="F:serine-type endopeptidase inhibitor activity"/>
    <property type="evidence" value="ECO:0007669"/>
    <property type="project" value="InterPro"/>
</dbReference>
<dbReference type="RefSeq" id="XP_009059635.1">
    <property type="nucleotide sequence ID" value="XM_009061387.1"/>
</dbReference>
<organism evidence="3 4">
    <name type="scientific">Lottia gigantea</name>
    <name type="common">Giant owl limpet</name>
    <dbReference type="NCBI Taxonomy" id="225164"/>
    <lineage>
        <taxon>Eukaryota</taxon>
        <taxon>Metazoa</taxon>
        <taxon>Spiralia</taxon>
        <taxon>Lophotrochozoa</taxon>
        <taxon>Mollusca</taxon>
        <taxon>Gastropoda</taxon>
        <taxon>Patellogastropoda</taxon>
        <taxon>Lottioidea</taxon>
        <taxon>Lottiidae</taxon>
        <taxon>Lottia</taxon>
    </lineage>
</organism>
<dbReference type="PROSITE" id="PS00280">
    <property type="entry name" value="BPTI_KUNITZ_1"/>
    <property type="match status" value="1"/>
</dbReference>
<dbReference type="InterPro" id="IPR050098">
    <property type="entry name" value="TFPI/VKTCI-like"/>
</dbReference>
<name>V3ZEK2_LOTGI</name>
<gene>
    <name evidence="3" type="ORF">LOTGIDRAFT_124792</name>
</gene>
<keyword evidence="1" id="KW-1015">Disulfide bond</keyword>
<dbReference type="PANTHER" id="PTHR10083">
    <property type="entry name" value="KUNITZ-TYPE PROTEASE INHIBITOR-RELATED"/>
    <property type="match status" value="1"/>
</dbReference>
<dbReference type="HOGENOM" id="CLU_164133_4_0_1"/>
<reference evidence="3 4" key="1">
    <citation type="journal article" date="2013" name="Nature">
        <title>Insights into bilaterian evolution from three spiralian genomes.</title>
        <authorList>
            <person name="Simakov O."/>
            <person name="Marletaz F."/>
            <person name="Cho S.J."/>
            <person name="Edsinger-Gonzales E."/>
            <person name="Havlak P."/>
            <person name="Hellsten U."/>
            <person name="Kuo D.H."/>
            <person name="Larsson T."/>
            <person name="Lv J."/>
            <person name="Arendt D."/>
            <person name="Savage R."/>
            <person name="Osoegawa K."/>
            <person name="de Jong P."/>
            <person name="Grimwood J."/>
            <person name="Chapman J.A."/>
            <person name="Shapiro H."/>
            <person name="Aerts A."/>
            <person name="Otillar R.P."/>
            <person name="Terry A.Y."/>
            <person name="Boore J.L."/>
            <person name="Grigoriev I.V."/>
            <person name="Lindberg D.R."/>
            <person name="Seaver E.C."/>
            <person name="Weisblat D.A."/>
            <person name="Putnam N.H."/>
            <person name="Rokhsar D.S."/>
        </authorList>
    </citation>
    <scope>NUCLEOTIDE SEQUENCE [LARGE SCALE GENOMIC DNA]</scope>
</reference>
<dbReference type="EMBL" id="KB202567">
    <property type="protein sequence ID" value="ESO89573.1"/>
    <property type="molecule type" value="Genomic_DNA"/>
</dbReference>
<dbReference type="CTD" id="20232410"/>
<dbReference type="Proteomes" id="UP000030746">
    <property type="component" value="Unassembled WGS sequence"/>
</dbReference>
<keyword evidence="4" id="KW-1185">Reference proteome</keyword>
<dbReference type="PANTHER" id="PTHR10083:SF374">
    <property type="entry name" value="BPTI_KUNITZ INHIBITOR DOMAIN-CONTAINING PROTEIN"/>
    <property type="match status" value="1"/>
</dbReference>
<dbReference type="OrthoDB" id="4473401at2759"/>
<dbReference type="AlphaFoldDB" id="V3ZEK2"/>
<dbReference type="SMART" id="SM00131">
    <property type="entry name" value="KU"/>
    <property type="match status" value="1"/>
</dbReference>
<dbReference type="GeneID" id="20232410"/>
<dbReference type="InterPro" id="IPR002223">
    <property type="entry name" value="Kunitz_BPTI"/>
</dbReference>